<evidence type="ECO:0000313" key="9">
    <source>
        <dbReference type="EnsemblMetazoa" id="Aqu2.1.08890_001"/>
    </source>
</evidence>
<evidence type="ECO:0000256" key="6">
    <source>
        <dbReference type="ARBA" id="ARBA00022918"/>
    </source>
</evidence>
<dbReference type="PANTHER" id="PTHR37984">
    <property type="entry name" value="PROTEIN CBG26694"/>
    <property type="match status" value="1"/>
</dbReference>
<dbReference type="EnsemblMetazoa" id="Aqu2.1.08890_001">
    <property type="protein sequence ID" value="Aqu2.1.08890_001"/>
    <property type="gene ID" value="Aqu2.1.08890"/>
</dbReference>
<dbReference type="InParanoid" id="A0A1X7T330"/>
<keyword evidence="4" id="KW-0255">Endonuclease</keyword>
<dbReference type="InterPro" id="IPR036397">
    <property type="entry name" value="RNaseH_sf"/>
</dbReference>
<dbReference type="Pfam" id="PF17921">
    <property type="entry name" value="Integrase_H2C2"/>
    <property type="match status" value="1"/>
</dbReference>
<evidence type="ECO:0000259" key="7">
    <source>
        <dbReference type="Pfam" id="PF17917"/>
    </source>
</evidence>
<accession>A0A1X7T330</accession>
<name>A0A1X7T330_AMPQE</name>
<feature type="domain" description="Reverse transcriptase RNase H-like" evidence="7">
    <location>
        <begin position="188"/>
        <end position="248"/>
    </location>
</feature>
<dbReference type="SUPFAM" id="SSF56672">
    <property type="entry name" value="DNA/RNA polymerases"/>
    <property type="match status" value="1"/>
</dbReference>
<protein>
    <recommendedName>
        <fullName evidence="10">Integrase zinc-binding domain-containing protein</fullName>
    </recommendedName>
</protein>
<dbReference type="FunFam" id="1.10.340.70:FF:000003">
    <property type="entry name" value="Protein CBG25708"/>
    <property type="match status" value="1"/>
</dbReference>
<feature type="domain" description="Integrase zinc-binding" evidence="8">
    <location>
        <begin position="357"/>
        <end position="411"/>
    </location>
</feature>
<evidence type="ECO:0000256" key="5">
    <source>
        <dbReference type="ARBA" id="ARBA00022801"/>
    </source>
</evidence>
<evidence type="ECO:0000256" key="1">
    <source>
        <dbReference type="ARBA" id="ARBA00022679"/>
    </source>
</evidence>
<dbReference type="FunFam" id="3.30.70.270:FF:000023">
    <property type="entry name" value="Pol"/>
    <property type="match status" value="1"/>
</dbReference>
<dbReference type="AlphaFoldDB" id="A0A1X7T330"/>
<dbReference type="InterPro" id="IPR050951">
    <property type="entry name" value="Retrovirus_Pol_polyprotein"/>
</dbReference>
<dbReference type="InterPro" id="IPR041588">
    <property type="entry name" value="Integrase_H2C2"/>
</dbReference>
<proteinExistence type="predicted"/>
<dbReference type="eggNOG" id="KOG0017">
    <property type="taxonomic scope" value="Eukaryota"/>
</dbReference>
<evidence type="ECO:0000256" key="4">
    <source>
        <dbReference type="ARBA" id="ARBA00022759"/>
    </source>
</evidence>
<dbReference type="InterPro" id="IPR041373">
    <property type="entry name" value="RT_RNaseH"/>
</dbReference>
<dbReference type="GO" id="GO:0003676">
    <property type="term" value="F:nucleic acid binding"/>
    <property type="evidence" value="ECO:0007669"/>
    <property type="project" value="InterPro"/>
</dbReference>
<dbReference type="PANTHER" id="PTHR37984:SF13">
    <property type="entry name" value="RIBONUCLEASE H"/>
    <property type="match status" value="1"/>
</dbReference>
<keyword evidence="1" id="KW-0808">Transferase</keyword>
<evidence type="ECO:0000259" key="8">
    <source>
        <dbReference type="Pfam" id="PF17921"/>
    </source>
</evidence>
<keyword evidence="2" id="KW-0548">Nucleotidyltransferase</keyword>
<sequence>TIRICGDYKVTTNRVASLNKYPLPRIEDLFASLSGGQTFSKLDVSHAYQQVELEEDSRQSEEEHLACLSEVLRRLAESGMRLKKEKCSFLLSSVEYLGHVISSKGLCTSDTKVAAISNAPSFTNVSELRSFLGMVNYYGKFLPDLATVLLPLYSLLQKNKGWSWEEPQETAFHSIKELLKLSRVLVHFDPEALAIIFGVKKYHQFFYGRQFTLKMDHKPLIHIFSEKKATPVLASGRIQRWALALGAYSYTIQYREGKKNVCADAMSRLPLKSTFTLTPKPQELIHLMEYLDTSPTTSLQIKQWTDCDPELSKVCDWILSAWPEKEVTDEGYVPYWRRRYELNVEEGCVLWGNRVVIPKRGRETVIKMLHEGYTGIVRMKSFARSYVWWPGIDAELEQCVKSCVSCQIQRKSPPVVPLHPWAWPERAWSRVHIDYAGPFEGKSFLVMIDAYSKWKEVCITNPTMTAATIELMRNLLLPWDCLM</sequence>
<dbReference type="Gene3D" id="3.10.10.10">
    <property type="entry name" value="HIV Type 1 Reverse Transcriptase, subunit A, domain 1"/>
    <property type="match status" value="1"/>
</dbReference>
<keyword evidence="6" id="KW-0695">RNA-directed DNA polymerase</keyword>
<dbReference type="InterPro" id="IPR043502">
    <property type="entry name" value="DNA/RNA_pol_sf"/>
</dbReference>
<reference evidence="9" key="1">
    <citation type="submission" date="2017-05" db="UniProtKB">
        <authorList>
            <consortium name="EnsemblMetazoa"/>
        </authorList>
    </citation>
    <scope>IDENTIFICATION</scope>
</reference>
<dbReference type="GO" id="GO:0003964">
    <property type="term" value="F:RNA-directed DNA polymerase activity"/>
    <property type="evidence" value="ECO:0007669"/>
    <property type="project" value="UniProtKB-KW"/>
</dbReference>
<keyword evidence="3" id="KW-0540">Nuclease</keyword>
<evidence type="ECO:0008006" key="10">
    <source>
        <dbReference type="Google" id="ProtNLM"/>
    </source>
</evidence>
<dbReference type="Gene3D" id="3.30.70.270">
    <property type="match status" value="3"/>
</dbReference>
<dbReference type="Gene3D" id="1.10.340.70">
    <property type="match status" value="1"/>
</dbReference>
<dbReference type="Pfam" id="PF17917">
    <property type="entry name" value="RT_RNaseH"/>
    <property type="match status" value="1"/>
</dbReference>
<dbReference type="Gene3D" id="3.30.420.10">
    <property type="entry name" value="Ribonuclease H-like superfamily/Ribonuclease H"/>
    <property type="match status" value="1"/>
</dbReference>
<dbReference type="GO" id="GO:0016787">
    <property type="term" value="F:hydrolase activity"/>
    <property type="evidence" value="ECO:0007669"/>
    <property type="project" value="UniProtKB-KW"/>
</dbReference>
<evidence type="ECO:0000256" key="2">
    <source>
        <dbReference type="ARBA" id="ARBA00022695"/>
    </source>
</evidence>
<evidence type="ECO:0000256" key="3">
    <source>
        <dbReference type="ARBA" id="ARBA00022722"/>
    </source>
</evidence>
<dbReference type="CDD" id="cd09274">
    <property type="entry name" value="RNase_HI_RT_Ty3"/>
    <property type="match status" value="1"/>
</dbReference>
<dbReference type="OrthoDB" id="775972at2759"/>
<keyword evidence="5" id="KW-0378">Hydrolase</keyword>
<dbReference type="GO" id="GO:0004519">
    <property type="term" value="F:endonuclease activity"/>
    <property type="evidence" value="ECO:0007669"/>
    <property type="project" value="UniProtKB-KW"/>
</dbReference>
<organism evidence="9">
    <name type="scientific">Amphimedon queenslandica</name>
    <name type="common">Sponge</name>
    <dbReference type="NCBI Taxonomy" id="400682"/>
    <lineage>
        <taxon>Eukaryota</taxon>
        <taxon>Metazoa</taxon>
        <taxon>Porifera</taxon>
        <taxon>Demospongiae</taxon>
        <taxon>Heteroscleromorpha</taxon>
        <taxon>Haplosclerida</taxon>
        <taxon>Niphatidae</taxon>
        <taxon>Amphimedon</taxon>
    </lineage>
</organism>
<dbReference type="InterPro" id="IPR043128">
    <property type="entry name" value="Rev_trsase/Diguanyl_cyclase"/>
</dbReference>